<dbReference type="EMBL" id="HBNS01054023">
    <property type="protein sequence ID" value="CAE4655807.1"/>
    <property type="molecule type" value="Transcribed_RNA"/>
</dbReference>
<proteinExistence type="predicted"/>
<dbReference type="PANTHER" id="PTHR43453">
    <property type="entry name" value="RRNA METHYLASE-LIKE"/>
    <property type="match status" value="1"/>
</dbReference>
<accession>A0A7S4SU54</accession>
<dbReference type="GO" id="GO:0002938">
    <property type="term" value="P:tRNA guanine ribose methylation"/>
    <property type="evidence" value="ECO:0007669"/>
    <property type="project" value="TreeGrafter"/>
</dbReference>
<dbReference type="InterPro" id="IPR033671">
    <property type="entry name" value="TrmH"/>
</dbReference>
<keyword evidence="1" id="KW-0949">S-adenosyl-L-methionine</keyword>
<reference evidence="3" key="1">
    <citation type="submission" date="2021-01" db="EMBL/GenBank/DDBJ databases">
        <authorList>
            <person name="Corre E."/>
            <person name="Pelletier E."/>
            <person name="Niang G."/>
            <person name="Scheremetjew M."/>
            <person name="Finn R."/>
            <person name="Kale V."/>
            <person name="Holt S."/>
            <person name="Cochrane G."/>
            <person name="Meng A."/>
            <person name="Brown T."/>
            <person name="Cohen L."/>
        </authorList>
    </citation>
    <scope>NUCLEOTIDE SEQUENCE</scope>
    <source>
        <strain evidence="3">GSO104</strain>
    </source>
</reference>
<protein>
    <recommendedName>
        <fullName evidence="4">tRNA/rRNA methyltransferase SpoU type domain-containing protein</fullName>
    </recommendedName>
</protein>
<evidence type="ECO:0000256" key="2">
    <source>
        <dbReference type="ARBA" id="ARBA00022694"/>
    </source>
</evidence>
<dbReference type="Gene3D" id="3.40.1280.10">
    <property type="match status" value="1"/>
</dbReference>
<evidence type="ECO:0000256" key="1">
    <source>
        <dbReference type="ARBA" id="ARBA00022691"/>
    </source>
</evidence>
<dbReference type="InterPro" id="IPR029028">
    <property type="entry name" value="Alpha/beta_knot_MTases"/>
</dbReference>
<dbReference type="GO" id="GO:0008168">
    <property type="term" value="F:methyltransferase activity"/>
    <property type="evidence" value="ECO:0007669"/>
    <property type="project" value="InterPro"/>
</dbReference>
<evidence type="ECO:0008006" key="4">
    <source>
        <dbReference type="Google" id="ProtNLM"/>
    </source>
</evidence>
<dbReference type="InterPro" id="IPR029026">
    <property type="entry name" value="tRNA_m1G_MTases_N"/>
</dbReference>
<organism evidence="3">
    <name type="scientific">Ditylum brightwellii</name>
    <dbReference type="NCBI Taxonomy" id="49249"/>
    <lineage>
        <taxon>Eukaryota</taxon>
        <taxon>Sar</taxon>
        <taxon>Stramenopiles</taxon>
        <taxon>Ochrophyta</taxon>
        <taxon>Bacillariophyta</taxon>
        <taxon>Mediophyceae</taxon>
        <taxon>Lithodesmiophycidae</taxon>
        <taxon>Lithodesmiales</taxon>
        <taxon>Lithodesmiaceae</taxon>
        <taxon>Ditylum</taxon>
    </lineage>
</organism>
<dbReference type="AlphaFoldDB" id="A0A7S4SU54"/>
<dbReference type="PANTHER" id="PTHR43453:SF1">
    <property type="entry name" value="TRNA_RRNA METHYLTRANSFERASE SPOU TYPE DOMAIN-CONTAINING PROTEIN"/>
    <property type="match status" value="1"/>
</dbReference>
<keyword evidence="2" id="KW-0819">tRNA processing</keyword>
<gene>
    <name evidence="3" type="ORF">DBRI00130_LOCUS39232</name>
</gene>
<sequence length="99" mass="10821">MRNLADETFTLPMVGFAESFNLSVATAVTLAHMSASSRQKEVEGGETIVTGPLRPGDLDEHEFNCLRLKGLLNSLPQRRTGPALLKQKGIVLPDDIKFL</sequence>
<evidence type="ECO:0000313" key="3">
    <source>
        <dbReference type="EMBL" id="CAE4655807.1"/>
    </source>
</evidence>
<dbReference type="SUPFAM" id="SSF75217">
    <property type="entry name" value="alpha/beta knot"/>
    <property type="match status" value="1"/>
</dbReference>
<name>A0A7S4SU54_9STRA</name>